<evidence type="ECO:0000313" key="2">
    <source>
        <dbReference type="EMBL" id="WAQ98096.1"/>
    </source>
</evidence>
<reference evidence="2" key="1">
    <citation type="submission" date="2022-11" db="EMBL/GenBank/DDBJ databases">
        <title>Centuries of genome instability and evolution in soft-shell clam transmissible cancer (bioRxiv).</title>
        <authorList>
            <person name="Hart S.F.M."/>
            <person name="Yonemitsu M.A."/>
            <person name="Giersch R.M."/>
            <person name="Beal B.F."/>
            <person name="Arriagada G."/>
            <person name="Davis B.W."/>
            <person name="Ostrander E.A."/>
            <person name="Goff S.P."/>
            <person name="Metzger M.J."/>
        </authorList>
    </citation>
    <scope>NUCLEOTIDE SEQUENCE</scope>
    <source>
        <strain evidence="2">MELC-2E11</strain>
        <tissue evidence="2">Siphon/mantle</tissue>
    </source>
</reference>
<name>A0ABY7DMB7_MYAAR</name>
<dbReference type="InterPro" id="IPR036595">
    <property type="entry name" value="A-macroglobulin_rcpt-bd_sf"/>
</dbReference>
<dbReference type="Gene3D" id="2.60.40.690">
    <property type="entry name" value="Alpha-macroglobulin, receptor-binding domain"/>
    <property type="match status" value="1"/>
</dbReference>
<proteinExistence type="predicted"/>
<keyword evidence="3" id="KW-1185">Reference proteome</keyword>
<gene>
    <name evidence="2" type="ORF">MAR_022469</name>
</gene>
<protein>
    <submittedName>
        <fullName evidence="2">A1I3-like protein</fullName>
    </submittedName>
</protein>
<dbReference type="PANTHER" id="PTHR11412">
    <property type="entry name" value="MACROGLOBULIN / COMPLEMENT"/>
    <property type="match status" value="1"/>
</dbReference>
<feature type="domain" description="Alpha-macroglobulin receptor-binding" evidence="1">
    <location>
        <begin position="138"/>
        <end position="213"/>
    </location>
</feature>
<sequence length="250" mass="27839">MTAYVLLALLETKASVDKDTVVALQALAKFGAVSFSGEQDLQVDVRQDRQAYNFRVTADNNLVSQSIDLLNTKPVEISMSGSGCVLAQSNLKYNVYRMKDTSPAFSVDTLVYKSRTQKNNCAMRTLEVCASYLKSGVSNLAIAEIKMSTGWVPVTSTLDQLVGIGRVQNYELDANFVELYFDEVEQEIRMNPLPARVQVYDYYETRYSVTVDYSIATTCGTKQEIPMDNKGIDCSVMQCRVTEESSRVKG</sequence>
<dbReference type="PANTHER" id="PTHR11412:SF171">
    <property type="entry name" value="PREGNANCY ZONE PROTEIN-LIKE PROTEIN"/>
    <property type="match status" value="1"/>
</dbReference>
<dbReference type="EMBL" id="CP111014">
    <property type="protein sequence ID" value="WAQ98096.1"/>
    <property type="molecule type" value="Genomic_DNA"/>
</dbReference>
<dbReference type="Gene3D" id="2.60.120.1540">
    <property type="match status" value="1"/>
</dbReference>
<organism evidence="2 3">
    <name type="scientific">Mya arenaria</name>
    <name type="common">Soft-shell clam</name>
    <dbReference type="NCBI Taxonomy" id="6604"/>
    <lineage>
        <taxon>Eukaryota</taxon>
        <taxon>Metazoa</taxon>
        <taxon>Spiralia</taxon>
        <taxon>Lophotrochozoa</taxon>
        <taxon>Mollusca</taxon>
        <taxon>Bivalvia</taxon>
        <taxon>Autobranchia</taxon>
        <taxon>Heteroconchia</taxon>
        <taxon>Euheterodonta</taxon>
        <taxon>Imparidentia</taxon>
        <taxon>Neoheterodontei</taxon>
        <taxon>Myida</taxon>
        <taxon>Myoidea</taxon>
        <taxon>Myidae</taxon>
        <taxon>Mya</taxon>
    </lineage>
</organism>
<dbReference type="InterPro" id="IPR050473">
    <property type="entry name" value="A2M/Complement_sys"/>
</dbReference>
<dbReference type="Proteomes" id="UP001164746">
    <property type="component" value="Chromosome 3"/>
</dbReference>
<dbReference type="SMART" id="SM01361">
    <property type="entry name" value="A2M_recep"/>
    <property type="match status" value="1"/>
</dbReference>
<evidence type="ECO:0000259" key="1">
    <source>
        <dbReference type="SMART" id="SM01361"/>
    </source>
</evidence>
<accession>A0ABY7DMB7</accession>
<dbReference type="InterPro" id="IPR009048">
    <property type="entry name" value="A-macroglobulin_rcpt-bd"/>
</dbReference>
<evidence type="ECO:0000313" key="3">
    <source>
        <dbReference type="Proteomes" id="UP001164746"/>
    </source>
</evidence>
<dbReference type="Pfam" id="PF07677">
    <property type="entry name" value="A2M_recep"/>
    <property type="match status" value="1"/>
</dbReference>
<dbReference type="SUPFAM" id="SSF49410">
    <property type="entry name" value="Alpha-macroglobulin receptor domain"/>
    <property type="match status" value="1"/>
</dbReference>